<sequence length="193" mass="21730">MRRTHNKDEIVQAGLDIISTRGFNGTGVEAILKQANVPKGSFYNFFPSKEEFGLAVIDLFLSEMAALRRPLMEDTSLPPLERIRKSFEALIGRFESNNCSKGCLVGNLGLEMSDQSEVLRQRLEDALQQWIRSLAALFEEAREEGTLHSNVEPLVLAENIVASYEGALLRAKVKKSIEPLKNFIHLYFDIFLA</sequence>
<dbReference type="InterPro" id="IPR011075">
    <property type="entry name" value="TetR_C"/>
</dbReference>
<keyword evidence="3" id="KW-0804">Transcription</keyword>
<organism evidence="6 7">
    <name type="scientific">Geomonas propionica</name>
    <dbReference type="NCBI Taxonomy" id="2798582"/>
    <lineage>
        <taxon>Bacteria</taxon>
        <taxon>Pseudomonadati</taxon>
        <taxon>Thermodesulfobacteriota</taxon>
        <taxon>Desulfuromonadia</taxon>
        <taxon>Geobacterales</taxon>
        <taxon>Geobacteraceae</taxon>
        <taxon>Geomonas</taxon>
    </lineage>
</organism>
<proteinExistence type="predicted"/>
<dbReference type="PRINTS" id="PR00455">
    <property type="entry name" value="HTHTETR"/>
</dbReference>
<feature type="DNA-binding region" description="H-T-H motif" evidence="4">
    <location>
        <begin position="27"/>
        <end position="46"/>
    </location>
</feature>
<dbReference type="SUPFAM" id="SSF46689">
    <property type="entry name" value="Homeodomain-like"/>
    <property type="match status" value="1"/>
</dbReference>
<evidence type="ECO:0000259" key="5">
    <source>
        <dbReference type="PROSITE" id="PS50977"/>
    </source>
</evidence>
<keyword evidence="7" id="KW-1185">Reference proteome</keyword>
<evidence type="ECO:0000313" key="6">
    <source>
        <dbReference type="EMBL" id="MBJ6798811.1"/>
    </source>
</evidence>
<reference evidence="6 7" key="1">
    <citation type="submission" date="2020-12" db="EMBL/GenBank/DDBJ databases">
        <title>Geomonas sp. Red259, isolated from paddy soil.</title>
        <authorList>
            <person name="Xu Z."/>
            <person name="Zhang Z."/>
            <person name="Masuda Y."/>
            <person name="Itoh H."/>
            <person name="Senoo K."/>
        </authorList>
    </citation>
    <scope>NUCLEOTIDE SEQUENCE [LARGE SCALE GENOMIC DNA]</scope>
    <source>
        <strain evidence="6 7">Red259</strain>
    </source>
</reference>
<dbReference type="Pfam" id="PF00440">
    <property type="entry name" value="TetR_N"/>
    <property type="match status" value="1"/>
</dbReference>
<dbReference type="EMBL" id="JAEMHK010000001">
    <property type="protein sequence ID" value="MBJ6798811.1"/>
    <property type="molecule type" value="Genomic_DNA"/>
</dbReference>
<keyword evidence="2 4" id="KW-0238">DNA-binding</keyword>
<dbReference type="InterPro" id="IPR009057">
    <property type="entry name" value="Homeodomain-like_sf"/>
</dbReference>
<dbReference type="Proteomes" id="UP000641025">
    <property type="component" value="Unassembled WGS sequence"/>
</dbReference>
<gene>
    <name evidence="6" type="ORF">JFN90_01530</name>
</gene>
<evidence type="ECO:0000256" key="2">
    <source>
        <dbReference type="ARBA" id="ARBA00023125"/>
    </source>
</evidence>
<dbReference type="SUPFAM" id="SSF48498">
    <property type="entry name" value="Tetracyclin repressor-like, C-terminal domain"/>
    <property type="match status" value="1"/>
</dbReference>
<dbReference type="Pfam" id="PF16925">
    <property type="entry name" value="TetR_C_13"/>
    <property type="match status" value="1"/>
</dbReference>
<dbReference type="InterPro" id="IPR036271">
    <property type="entry name" value="Tet_transcr_reg_TetR-rel_C_sf"/>
</dbReference>
<dbReference type="InterPro" id="IPR001647">
    <property type="entry name" value="HTH_TetR"/>
</dbReference>
<evidence type="ECO:0000256" key="3">
    <source>
        <dbReference type="ARBA" id="ARBA00023163"/>
    </source>
</evidence>
<keyword evidence="1" id="KW-0805">Transcription regulation</keyword>
<dbReference type="PANTHER" id="PTHR47506:SF6">
    <property type="entry name" value="HTH-TYPE TRANSCRIPTIONAL REPRESSOR NEMR"/>
    <property type="match status" value="1"/>
</dbReference>
<evidence type="ECO:0000256" key="4">
    <source>
        <dbReference type="PROSITE-ProRule" id="PRU00335"/>
    </source>
</evidence>
<dbReference type="Gene3D" id="1.10.357.10">
    <property type="entry name" value="Tetracycline Repressor, domain 2"/>
    <property type="match status" value="1"/>
</dbReference>
<name>A0ABS0YLF4_9BACT</name>
<evidence type="ECO:0000313" key="7">
    <source>
        <dbReference type="Proteomes" id="UP000641025"/>
    </source>
</evidence>
<comment type="caution">
    <text evidence="6">The sequence shown here is derived from an EMBL/GenBank/DDBJ whole genome shotgun (WGS) entry which is preliminary data.</text>
</comment>
<protein>
    <submittedName>
        <fullName evidence="6">TetR family transcriptional regulator C-terminal domain-containing protein</fullName>
    </submittedName>
</protein>
<accession>A0ABS0YLF4</accession>
<feature type="domain" description="HTH tetR-type" evidence="5">
    <location>
        <begin position="4"/>
        <end position="64"/>
    </location>
</feature>
<evidence type="ECO:0000256" key="1">
    <source>
        <dbReference type="ARBA" id="ARBA00023015"/>
    </source>
</evidence>
<dbReference type="PROSITE" id="PS50977">
    <property type="entry name" value="HTH_TETR_2"/>
    <property type="match status" value="1"/>
</dbReference>
<dbReference type="PANTHER" id="PTHR47506">
    <property type="entry name" value="TRANSCRIPTIONAL REGULATORY PROTEIN"/>
    <property type="match status" value="1"/>
</dbReference>